<dbReference type="AlphaFoldDB" id="A0A3V7BAV3"/>
<proteinExistence type="predicted"/>
<evidence type="ECO:0000313" key="1">
    <source>
        <dbReference type="EMBL" id="EAA8668851.1"/>
    </source>
</evidence>
<dbReference type="EMBL" id="AAACVH010000146">
    <property type="protein sequence ID" value="EAA8668851.1"/>
    <property type="molecule type" value="Genomic_DNA"/>
</dbReference>
<comment type="caution">
    <text evidence="2">The sequence shown here is derived from an EMBL/GenBank/DDBJ whole genome shotgun (WGS) entry which is preliminary data.</text>
</comment>
<accession>A0A3V7BAV3</accession>
<reference evidence="2" key="1">
    <citation type="submission" date="2018-08" db="EMBL/GenBank/DDBJ databases">
        <authorList>
            <consortium name="GenomeTrakr network: Whole genome sequencing for foodborne pathogen traceback"/>
        </authorList>
    </citation>
    <scope>NUCLEOTIDE SEQUENCE [LARGE SCALE GENOMIC DNA]</scope>
    <source>
        <strain evidence="2">FLUFL-1338</strain>
        <strain evidence="1">FLUFL-367</strain>
    </source>
</reference>
<feature type="non-terminal residue" evidence="2">
    <location>
        <position position="34"/>
    </location>
</feature>
<sequence length="34" mass="3701">MALTDTAIRKLRPTDNPFKLGDSAGLYLLIKPNG</sequence>
<dbReference type="Proteomes" id="UP000839834">
    <property type="component" value="Unassembled WGS sequence"/>
</dbReference>
<protein>
    <submittedName>
        <fullName evidence="2">DUF4102 domain-containing protein</fullName>
    </submittedName>
</protein>
<dbReference type="EMBL" id="RSMR01000012">
    <property type="protein sequence ID" value="MIK92552.1"/>
    <property type="molecule type" value="Genomic_DNA"/>
</dbReference>
<dbReference type="Proteomes" id="UP000885283">
    <property type="component" value="Unassembled WGS sequence"/>
</dbReference>
<evidence type="ECO:0000313" key="2">
    <source>
        <dbReference type="EMBL" id="MIK92552.1"/>
    </source>
</evidence>
<organism evidence="2">
    <name type="scientific">Salmonella enterica</name>
    <name type="common">Salmonella choleraesuis</name>
    <dbReference type="NCBI Taxonomy" id="28901"/>
    <lineage>
        <taxon>Bacteria</taxon>
        <taxon>Pseudomonadati</taxon>
        <taxon>Pseudomonadota</taxon>
        <taxon>Gammaproteobacteria</taxon>
        <taxon>Enterobacterales</taxon>
        <taxon>Enterobacteriaceae</taxon>
        <taxon>Salmonella</taxon>
    </lineage>
</organism>
<dbReference type="Gene3D" id="3.30.160.390">
    <property type="entry name" value="Integrase, DNA-binding domain"/>
    <property type="match status" value="1"/>
</dbReference>
<name>A0A3V7BAV3_SALER</name>
<gene>
    <name evidence="2" type="ORF">KO51_13490</name>
    <name evidence="1" type="ORF">NL99_29105</name>
</gene>
<dbReference type="InterPro" id="IPR038488">
    <property type="entry name" value="Integrase_DNA-bd_sf"/>
</dbReference>